<keyword evidence="3 8" id="KW-0378">Hydrolase</keyword>
<evidence type="ECO:0000313" key="10">
    <source>
        <dbReference type="EMBL" id="RHX98741.1"/>
    </source>
</evidence>
<dbReference type="Pfam" id="PF00149">
    <property type="entry name" value="Metallophos"/>
    <property type="match status" value="1"/>
</dbReference>
<evidence type="ECO:0000256" key="2">
    <source>
        <dbReference type="ARBA" id="ARBA00022723"/>
    </source>
</evidence>
<dbReference type="Proteomes" id="UP000265427">
    <property type="component" value="Unassembled WGS sequence"/>
</dbReference>
<evidence type="ECO:0000256" key="4">
    <source>
        <dbReference type="ARBA" id="ARBA00022912"/>
    </source>
</evidence>
<evidence type="ECO:0000256" key="6">
    <source>
        <dbReference type="ARBA" id="ARBA00047761"/>
    </source>
</evidence>
<evidence type="ECO:0000313" key="17">
    <source>
        <dbReference type="Proteomes" id="UP000266643"/>
    </source>
</evidence>
<dbReference type="Proteomes" id="UP000266196">
    <property type="component" value="Unassembled WGS sequence"/>
</dbReference>
<dbReference type="GO" id="GO:0005634">
    <property type="term" value="C:nucleus"/>
    <property type="evidence" value="ECO:0007669"/>
    <property type="project" value="TreeGrafter"/>
</dbReference>
<feature type="domain" description="Serine/threonine specific protein phosphatases" evidence="9">
    <location>
        <begin position="120"/>
        <end position="125"/>
    </location>
</feature>
<dbReference type="SUPFAM" id="SSF56300">
    <property type="entry name" value="Metallo-dependent phosphatases"/>
    <property type="match status" value="1"/>
</dbReference>
<dbReference type="GO" id="GO:0005737">
    <property type="term" value="C:cytoplasm"/>
    <property type="evidence" value="ECO:0007669"/>
    <property type="project" value="TreeGrafter"/>
</dbReference>
<keyword evidence="4" id="KW-0904">Protein phosphatase</keyword>
<evidence type="ECO:0000313" key="16">
    <source>
        <dbReference type="Proteomes" id="UP000266239"/>
    </source>
</evidence>
<dbReference type="InterPro" id="IPR050341">
    <property type="entry name" value="PP1_catalytic_subunit"/>
</dbReference>
<dbReference type="InterPro" id="IPR029052">
    <property type="entry name" value="Metallo-depent_PP-like"/>
</dbReference>
<comment type="cofactor">
    <cofactor evidence="1">
        <name>Mn(2+)</name>
        <dbReference type="ChEBI" id="CHEBI:29035"/>
    </cofactor>
</comment>
<evidence type="ECO:0000313" key="14">
    <source>
        <dbReference type="Proteomes" id="UP000265427"/>
    </source>
</evidence>
<gene>
    <name evidence="10" type="ORF">DYB25_007508</name>
    <name evidence="12" type="ORF">DYB30_006575</name>
    <name evidence="13" type="ORF">DYB31_011902</name>
    <name evidence="11" type="ORF">DYB36_006761</name>
</gene>
<reference evidence="14 15" key="1">
    <citation type="submission" date="2018-08" db="EMBL/GenBank/DDBJ databases">
        <title>Aphanomyces genome sequencing and annotation.</title>
        <authorList>
            <person name="Minardi D."/>
            <person name="Oidtmann B."/>
            <person name="Van Der Giezen M."/>
            <person name="Studholme D.J."/>
        </authorList>
    </citation>
    <scope>NUCLEOTIDE SEQUENCE [LARGE SCALE GENOMIC DNA]</scope>
    <source>
        <strain evidence="13 15">197901</strain>
        <strain evidence="12 17">D2</strain>
        <strain evidence="11 14">Kv</strain>
        <strain evidence="10 16">Yx</strain>
    </source>
</reference>
<dbReference type="AlphaFoldDB" id="A0A396ZU80"/>
<evidence type="ECO:0000256" key="8">
    <source>
        <dbReference type="RuleBase" id="RU004273"/>
    </source>
</evidence>
<dbReference type="FunFam" id="3.60.21.10:FF:000026">
    <property type="entry name" value="Serine/threonine-protein phosphatase"/>
    <property type="match status" value="1"/>
</dbReference>
<evidence type="ECO:0000256" key="5">
    <source>
        <dbReference type="ARBA" id="ARBA00023211"/>
    </source>
</evidence>
<evidence type="ECO:0000256" key="1">
    <source>
        <dbReference type="ARBA" id="ARBA00001936"/>
    </source>
</evidence>
<dbReference type="PANTHER" id="PTHR11668:SF300">
    <property type="entry name" value="SERINE_THREONINE-PROTEIN PHOSPHATASE"/>
    <property type="match status" value="1"/>
</dbReference>
<dbReference type="SMART" id="SM00156">
    <property type="entry name" value="PP2Ac"/>
    <property type="match status" value="1"/>
</dbReference>
<comment type="catalytic activity">
    <reaction evidence="6">
        <text>O-phospho-L-seryl-[protein] + H2O = L-seryl-[protein] + phosphate</text>
        <dbReference type="Rhea" id="RHEA:20629"/>
        <dbReference type="Rhea" id="RHEA-COMP:9863"/>
        <dbReference type="Rhea" id="RHEA-COMP:11604"/>
        <dbReference type="ChEBI" id="CHEBI:15377"/>
        <dbReference type="ChEBI" id="CHEBI:29999"/>
        <dbReference type="ChEBI" id="CHEBI:43474"/>
        <dbReference type="ChEBI" id="CHEBI:83421"/>
        <dbReference type="EC" id="3.1.3.16"/>
    </reaction>
</comment>
<evidence type="ECO:0000313" key="11">
    <source>
        <dbReference type="EMBL" id="RHY05081.1"/>
    </source>
</evidence>
<dbReference type="GO" id="GO:0004722">
    <property type="term" value="F:protein serine/threonine phosphatase activity"/>
    <property type="evidence" value="ECO:0007669"/>
    <property type="project" value="UniProtKB-EC"/>
</dbReference>
<dbReference type="InterPro" id="IPR031675">
    <property type="entry name" value="STPPase_N"/>
</dbReference>
<comment type="catalytic activity">
    <reaction evidence="7 8">
        <text>O-phospho-L-threonyl-[protein] + H2O = L-threonyl-[protein] + phosphate</text>
        <dbReference type="Rhea" id="RHEA:47004"/>
        <dbReference type="Rhea" id="RHEA-COMP:11060"/>
        <dbReference type="Rhea" id="RHEA-COMP:11605"/>
        <dbReference type="ChEBI" id="CHEBI:15377"/>
        <dbReference type="ChEBI" id="CHEBI:30013"/>
        <dbReference type="ChEBI" id="CHEBI:43474"/>
        <dbReference type="ChEBI" id="CHEBI:61977"/>
        <dbReference type="EC" id="3.1.3.16"/>
    </reaction>
</comment>
<dbReference type="PANTHER" id="PTHR11668">
    <property type="entry name" value="SERINE/THREONINE PROTEIN PHOSPHATASE"/>
    <property type="match status" value="1"/>
</dbReference>
<dbReference type="Gene3D" id="3.60.21.10">
    <property type="match status" value="1"/>
</dbReference>
<keyword evidence="2" id="KW-0479">Metal-binding</keyword>
<evidence type="ECO:0000259" key="9">
    <source>
        <dbReference type="PROSITE" id="PS00125"/>
    </source>
</evidence>
<comment type="similarity">
    <text evidence="8">Belongs to the PPP phosphatase family.</text>
</comment>
<comment type="caution">
    <text evidence="10">The sequence shown here is derived from an EMBL/GenBank/DDBJ whole genome shotgun (WGS) entry which is preliminary data.</text>
</comment>
<sequence length="311" mass="35314">MASDQVNVDVIVDKLLSVRGARPGKQVNLLEEELRYLCVHSKKCFMAQPMLLELDAPIKICGDLHGQYFDLLSLFQFGGFPPLSNYLFLGDYVDRGKQSIETIALLLAYKIKYPDNFFLLRGNHEDSSVNRLYGFHDECKRRYNVKLWKMFCDTFDCLPVAAIVEQSIFCMHGGLSPELLDMQQITRLARPAPMPETGLLADLLWADPEANILGWGENDRGISYTFGVDVVVQFLKRHDLDMICRAHQVVEDGYEFFGGRKVVTIFSAPNYCGEFNNAGAMMVLDEALLCSFQILKPVERKWTAPGGFMRK</sequence>
<dbReference type="EMBL" id="QUTA01011211">
    <property type="protein sequence ID" value="RHX98741.1"/>
    <property type="molecule type" value="Genomic_DNA"/>
</dbReference>
<dbReference type="PROSITE" id="PS00125">
    <property type="entry name" value="SER_THR_PHOSPHATASE"/>
    <property type="match status" value="1"/>
</dbReference>
<dbReference type="CDD" id="cd07414">
    <property type="entry name" value="MPP_PP1_PPKL"/>
    <property type="match status" value="1"/>
</dbReference>
<dbReference type="Pfam" id="PF16891">
    <property type="entry name" value="STPPase_N"/>
    <property type="match status" value="1"/>
</dbReference>
<dbReference type="InterPro" id="IPR004843">
    <property type="entry name" value="Calcineurin-like_PHP"/>
</dbReference>
<name>A0A396ZU80_APHAT</name>
<evidence type="ECO:0000313" key="12">
    <source>
        <dbReference type="EMBL" id="RHY67553.1"/>
    </source>
</evidence>
<evidence type="ECO:0000256" key="3">
    <source>
        <dbReference type="ARBA" id="ARBA00022801"/>
    </source>
</evidence>
<dbReference type="Proteomes" id="UP000266239">
    <property type="component" value="Unassembled WGS sequence"/>
</dbReference>
<keyword evidence="5" id="KW-0464">Manganese</keyword>
<accession>A0A396ZU80</accession>
<dbReference type="Proteomes" id="UP000266643">
    <property type="component" value="Unassembled WGS sequence"/>
</dbReference>
<dbReference type="EMBL" id="QUTE01007836">
    <property type="protein sequence ID" value="RHZ27557.1"/>
    <property type="molecule type" value="Genomic_DNA"/>
</dbReference>
<protein>
    <recommendedName>
        <fullName evidence="8">Serine/threonine-protein phosphatase</fullName>
        <ecNumber evidence="8">3.1.3.16</ecNumber>
    </recommendedName>
</protein>
<dbReference type="PRINTS" id="PR00114">
    <property type="entry name" value="STPHPHTASE"/>
</dbReference>
<proteinExistence type="inferred from homology"/>
<dbReference type="EMBL" id="QUTD01004521">
    <property type="protein sequence ID" value="RHY67553.1"/>
    <property type="molecule type" value="Genomic_DNA"/>
</dbReference>
<evidence type="ECO:0000256" key="7">
    <source>
        <dbReference type="ARBA" id="ARBA00048336"/>
    </source>
</evidence>
<dbReference type="EC" id="3.1.3.16" evidence="8"/>
<evidence type="ECO:0000313" key="13">
    <source>
        <dbReference type="EMBL" id="RHZ27557.1"/>
    </source>
</evidence>
<evidence type="ECO:0000313" key="15">
    <source>
        <dbReference type="Proteomes" id="UP000266196"/>
    </source>
</evidence>
<dbReference type="InterPro" id="IPR006186">
    <property type="entry name" value="Ser/Thr-sp_prot-phosphatase"/>
</dbReference>
<organism evidence="10 16">
    <name type="scientific">Aphanomyces astaci</name>
    <name type="common">Crayfish plague agent</name>
    <dbReference type="NCBI Taxonomy" id="112090"/>
    <lineage>
        <taxon>Eukaryota</taxon>
        <taxon>Sar</taxon>
        <taxon>Stramenopiles</taxon>
        <taxon>Oomycota</taxon>
        <taxon>Saprolegniomycetes</taxon>
        <taxon>Saprolegniales</taxon>
        <taxon>Verrucalvaceae</taxon>
        <taxon>Aphanomyces</taxon>
    </lineage>
</organism>
<dbReference type="GO" id="GO:0046872">
    <property type="term" value="F:metal ion binding"/>
    <property type="evidence" value="ECO:0007669"/>
    <property type="project" value="UniProtKB-KW"/>
</dbReference>
<dbReference type="EMBL" id="QUSZ01006633">
    <property type="protein sequence ID" value="RHY05081.1"/>
    <property type="molecule type" value="Genomic_DNA"/>
</dbReference>
<dbReference type="VEuPathDB" id="FungiDB:H257_06992"/>